<dbReference type="RefSeq" id="WP_010527000.1">
    <property type="nucleotide sequence ID" value="NZ_AFSL01000025.1"/>
</dbReference>
<evidence type="ECO:0000256" key="5">
    <source>
        <dbReference type="ARBA" id="ARBA00023118"/>
    </source>
</evidence>
<keyword evidence="9" id="KW-1185">Reference proteome</keyword>
<keyword evidence="5" id="KW-0051">Antiviral defense</keyword>
<dbReference type="InterPro" id="IPR010149">
    <property type="entry name" value="CRISPR-assoc_prot_Csm2_III-A"/>
</dbReference>
<dbReference type="NCBIfam" id="TIGR01870">
    <property type="entry name" value="cas_TM1810_Csm2"/>
    <property type="match status" value="1"/>
</dbReference>
<keyword evidence="4" id="KW-0694">RNA-binding</keyword>
<dbReference type="OrthoDB" id="1120065at2"/>
<dbReference type="EMBL" id="FONA01000015">
    <property type="protein sequence ID" value="SFE64805.1"/>
    <property type="molecule type" value="Genomic_DNA"/>
</dbReference>
<feature type="region of interest" description="Disordered" evidence="7">
    <location>
        <begin position="1"/>
        <end position="20"/>
    </location>
</feature>
<dbReference type="GO" id="GO:0003723">
    <property type="term" value="F:RNA binding"/>
    <property type="evidence" value="ECO:0007669"/>
    <property type="project" value="UniProtKB-KW"/>
</dbReference>
<evidence type="ECO:0000313" key="9">
    <source>
        <dbReference type="Proteomes" id="UP000181976"/>
    </source>
</evidence>
<dbReference type="Pfam" id="PF03750">
    <property type="entry name" value="Csm2_III-A"/>
    <property type="match status" value="1"/>
</dbReference>
<dbReference type="Proteomes" id="UP000181976">
    <property type="component" value="Unassembled WGS sequence"/>
</dbReference>
<evidence type="ECO:0000256" key="4">
    <source>
        <dbReference type="ARBA" id="ARBA00022884"/>
    </source>
</evidence>
<feature type="compositionally biased region" description="Basic residues" evidence="7">
    <location>
        <begin position="1"/>
        <end position="14"/>
    </location>
</feature>
<dbReference type="eggNOG" id="COG1421">
    <property type="taxonomic scope" value="Bacteria"/>
</dbReference>
<comment type="similarity">
    <text evidence="2">Belongs to the CRISPR-associated Csm2 family.</text>
</comment>
<evidence type="ECO:0000256" key="3">
    <source>
        <dbReference type="ARBA" id="ARBA00016118"/>
    </source>
</evidence>
<protein>
    <recommendedName>
        <fullName evidence="3">CRISPR system Cms protein Csm2</fullName>
    </recommendedName>
    <alternativeName>
        <fullName evidence="6">CRISPR type III A-associated protein Csm2</fullName>
    </alternativeName>
</protein>
<name>A0A1I2C9D3_9BACT</name>
<evidence type="ECO:0000256" key="1">
    <source>
        <dbReference type="ARBA" id="ARBA00003640"/>
    </source>
</evidence>
<evidence type="ECO:0000256" key="7">
    <source>
        <dbReference type="SAM" id="MobiDB-lite"/>
    </source>
</evidence>
<sequence length="148" mass="17103">MNSHHQRKAKTKNQKKSDEELLKAIKEEDFHDYPDCLLSFTKGDSPEKKKQTIDELKEFVRKNGKKVSASQVRNLYARARAAKNEVQLQLLRPQIAYMLARQDSSNSNETKKFFLLPDDLIGKGISLSEFLKVFEAIVAYHKVYGEKN</sequence>
<organism evidence="8 9">
    <name type="scientific">Thermophagus xiamenensis</name>
    <dbReference type="NCBI Taxonomy" id="385682"/>
    <lineage>
        <taxon>Bacteria</taxon>
        <taxon>Pseudomonadati</taxon>
        <taxon>Bacteroidota</taxon>
        <taxon>Bacteroidia</taxon>
        <taxon>Marinilabiliales</taxon>
        <taxon>Marinilabiliaceae</taxon>
        <taxon>Thermophagus</taxon>
    </lineage>
</organism>
<dbReference type="GO" id="GO:0051607">
    <property type="term" value="P:defense response to virus"/>
    <property type="evidence" value="ECO:0007669"/>
    <property type="project" value="UniProtKB-KW"/>
</dbReference>
<comment type="function">
    <text evidence="1">This subunit may be involved in monitoring complementarity of crRNA and target RNA.</text>
</comment>
<evidence type="ECO:0000256" key="2">
    <source>
        <dbReference type="ARBA" id="ARBA00006896"/>
    </source>
</evidence>
<dbReference type="STRING" id="385682.SAMN05444380_11559"/>
<dbReference type="AlphaFoldDB" id="A0A1I2C9D3"/>
<evidence type="ECO:0000256" key="6">
    <source>
        <dbReference type="ARBA" id="ARBA00031723"/>
    </source>
</evidence>
<dbReference type="InParanoid" id="A0A1I2C9D3"/>
<gene>
    <name evidence="8" type="ORF">SAMN05444380_11559</name>
</gene>
<evidence type="ECO:0000313" key="8">
    <source>
        <dbReference type="EMBL" id="SFE64805.1"/>
    </source>
</evidence>
<reference evidence="8 9" key="1">
    <citation type="submission" date="2016-10" db="EMBL/GenBank/DDBJ databases">
        <authorList>
            <person name="de Groot N.N."/>
        </authorList>
    </citation>
    <scope>NUCLEOTIDE SEQUENCE [LARGE SCALE GENOMIC DNA]</scope>
    <source>
        <strain evidence="8 9">DSM 19012</strain>
    </source>
</reference>
<accession>A0A1I2C9D3</accession>
<proteinExistence type="inferred from homology"/>